<feature type="compositionally biased region" description="Low complexity" evidence="4">
    <location>
        <begin position="112"/>
        <end position="125"/>
    </location>
</feature>
<feature type="compositionally biased region" description="Basic and acidic residues" evidence="4">
    <location>
        <begin position="87"/>
        <end position="111"/>
    </location>
</feature>
<feature type="region of interest" description="Disordered" evidence="4">
    <location>
        <begin position="87"/>
        <end position="171"/>
    </location>
</feature>
<comment type="similarity">
    <text evidence="2 3">Belongs to the small heat shock protein (HSP20) family.</text>
</comment>
<feature type="compositionally biased region" description="Low complexity" evidence="4">
    <location>
        <begin position="144"/>
        <end position="164"/>
    </location>
</feature>
<feature type="domain" description="SHSP" evidence="5">
    <location>
        <begin position="42"/>
        <end position="226"/>
    </location>
</feature>
<organism evidence="6 7">
    <name type="scientific">Cladophialophora chaetospira</name>
    <dbReference type="NCBI Taxonomy" id="386627"/>
    <lineage>
        <taxon>Eukaryota</taxon>
        <taxon>Fungi</taxon>
        <taxon>Dikarya</taxon>
        <taxon>Ascomycota</taxon>
        <taxon>Pezizomycotina</taxon>
        <taxon>Eurotiomycetes</taxon>
        <taxon>Chaetothyriomycetidae</taxon>
        <taxon>Chaetothyriales</taxon>
        <taxon>Herpotrichiellaceae</taxon>
        <taxon>Cladophialophora</taxon>
    </lineage>
</organism>
<dbReference type="Proteomes" id="UP001172673">
    <property type="component" value="Unassembled WGS sequence"/>
</dbReference>
<evidence type="ECO:0000256" key="3">
    <source>
        <dbReference type="RuleBase" id="RU003616"/>
    </source>
</evidence>
<accession>A0AA38WWC8</accession>
<evidence type="ECO:0000313" key="6">
    <source>
        <dbReference type="EMBL" id="KAJ9602349.1"/>
    </source>
</evidence>
<protein>
    <recommendedName>
        <fullName evidence="5">SHSP domain-containing protein</fullName>
    </recommendedName>
</protein>
<keyword evidence="7" id="KW-1185">Reference proteome</keyword>
<dbReference type="CDD" id="cd06464">
    <property type="entry name" value="ACD_sHsps-like"/>
    <property type="match status" value="1"/>
</dbReference>
<dbReference type="Gene3D" id="2.60.40.790">
    <property type="match status" value="1"/>
</dbReference>
<keyword evidence="1" id="KW-0346">Stress response</keyword>
<evidence type="ECO:0000256" key="1">
    <source>
        <dbReference type="ARBA" id="ARBA00023016"/>
    </source>
</evidence>
<dbReference type="InterPro" id="IPR008978">
    <property type="entry name" value="HSP20-like_chaperone"/>
</dbReference>
<dbReference type="PANTHER" id="PTHR11527">
    <property type="entry name" value="HEAT-SHOCK PROTEIN 20 FAMILY MEMBER"/>
    <property type="match status" value="1"/>
</dbReference>
<evidence type="ECO:0000256" key="2">
    <source>
        <dbReference type="PROSITE-ProRule" id="PRU00285"/>
    </source>
</evidence>
<evidence type="ECO:0000313" key="7">
    <source>
        <dbReference type="Proteomes" id="UP001172673"/>
    </source>
</evidence>
<dbReference type="PROSITE" id="PS01031">
    <property type="entry name" value="SHSP"/>
    <property type="match status" value="1"/>
</dbReference>
<dbReference type="EMBL" id="JAPDRK010000027">
    <property type="protein sequence ID" value="KAJ9602349.1"/>
    <property type="molecule type" value="Genomic_DNA"/>
</dbReference>
<reference evidence="6" key="1">
    <citation type="submission" date="2022-10" db="EMBL/GenBank/DDBJ databases">
        <title>Culturing micro-colonial fungi from biological soil crusts in the Mojave desert and describing Neophaeococcomyces mojavensis, and introducing the new genera and species Taxawa tesnikishii.</title>
        <authorList>
            <person name="Kurbessoian T."/>
            <person name="Stajich J.E."/>
        </authorList>
    </citation>
    <scope>NUCLEOTIDE SEQUENCE</scope>
    <source>
        <strain evidence="6">TK_41</strain>
    </source>
</reference>
<dbReference type="SUPFAM" id="SSF49764">
    <property type="entry name" value="HSP20-like chaperones"/>
    <property type="match status" value="1"/>
</dbReference>
<comment type="caution">
    <text evidence="6">The sequence shown here is derived from an EMBL/GenBank/DDBJ whole genome shotgun (WGS) entry which is preliminary data.</text>
</comment>
<gene>
    <name evidence="6" type="ORF">H2200_013204</name>
</gene>
<dbReference type="InterPro" id="IPR031107">
    <property type="entry name" value="Small_HSP"/>
</dbReference>
<sequence>MSFVFPRIALAPVRCGPVRHEVAPLFSLFDETFGELQRASRVARRQFNPRFDLKETKESYSLEGELPGIDQKDLNIEFVDEHTLTIKGRTERHAESGRRPQDVEAEKKAAIEETAAASETSSVKSHQATVEDEEPANSSAGATENNAEVAAPSPAPAEQQPAKAETQRAAEQQYWISERHVGEFSRSFSFPQRVNQEAVKASLKNGILSIVVPKAPVPESRRINIE</sequence>
<name>A0AA38WWC8_9EURO</name>
<evidence type="ECO:0000259" key="5">
    <source>
        <dbReference type="PROSITE" id="PS01031"/>
    </source>
</evidence>
<dbReference type="AlphaFoldDB" id="A0AA38WWC8"/>
<proteinExistence type="inferred from homology"/>
<evidence type="ECO:0000256" key="4">
    <source>
        <dbReference type="SAM" id="MobiDB-lite"/>
    </source>
</evidence>
<dbReference type="InterPro" id="IPR002068">
    <property type="entry name" value="A-crystallin/Hsp20_dom"/>
</dbReference>
<dbReference type="Pfam" id="PF00011">
    <property type="entry name" value="HSP20"/>
    <property type="match status" value="1"/>
</dbReference>